<dbReference type="InterPro" id="IPR001789">
    <property type="entry name" value="Sig_transdc_resp-reg_receiver"/>
</dbReference>
<dbReference type="EMBL" id="CAFBLQ010000005">
    <property type="protein sequence ID" value="CAB4858345.1"/>
    <property type="molecule type" value="Genomic_DNA"/>
</dbReference>
<organism evidence="2">
    <name type="scientific">freshwater metagenome</name>
    <dbReference type="NCBI Taxonomy" id="449393"/>
    <lineage>
        <taxon>unclassified sequences</taxon>
        <taxon>metagenomes</taxon>
        <taxon>ecological metagenomes</taxon>
    </lineage>
</organism>
<dbReference type="Gene3D" id="3.40.50.2300">
    <property type="match status" value="1"/>
</dbReference>
<feature type="domain" description="Response regulatory" evidence="1">
    <location>
        <begin position="6"/>
        <end position="124"/>
    </location>
</feature>
<dbReference type="InterPro" id="IPR052893">
    <property type="entry name" value="TCS_response_regulator"/>
</dbReference>
<dbReference type="GO" id="GO:0000160">
    <property type="term" value="P:phosphorelay signal transduction system"/>
    <property type="evidence" value="ECO:0007669"/>
    <property type="project" value="InterPro"/>
</dbReference>
<reference evidence="2" key="1">
    <citation type="submission" date="2020-05" db="EMBL/GenBank/DDBJ databases">
        <authorList>
            <person name="Chiriac C."/>
            <person name="Salcher M."/>
            <person name="Ghai R."/>
            <person name="Kavagutti S V."/>
        </authorList>
    </citation>
    <scope>NUCLEOTIDE SEQUENCE</scope>
</reference>
<sequence>MNEPLPILLVEDDDALAELVQLALREISVTIEHAQTGAAALAALERGAPAPRLVLLDLDLPDMRGLQVLERQRERDVQRVIPIVVLSSSEEPEDIARAAELGANSYVVKPPTFERFREHVALVVSYWTLLHRMPETP</sequence>
<dbReference type="InterPro" id="IPR011006">
    <property type="entry name" value="CheY-like_superfamily"/>
</dbReference>
<evidence type="ECO:0000259" key="1">
    <source>
        <dbReference type="PROSITE" id="PS50110"/>
    </source>
</evidence>
<proteinExistence type="predicted"/>
<accession>A0A6J7CMW2</accession>
<evidence type="ECO:0000313" key="2">
    <source>
        <dbReference type="EMBL" id="CAB4858345.1"/>
    </source>
</evidence>
<dbReference type="PANTHER" id="PTHR44520:SF1">
    <property type="entry name" value="TWO-COMPONENT SYSTEM REGULATORY PROTEIN"/>
    <property type="match status" value="1"/>
</dbReference>
<protein>
    <submittedName>
        <fullName evidence="2">Unannotated protein</fullName>
    </submittedName>
</protein>
<dbReference type="PANTHER" id="PTHR44520">
    <property type="entry name" value="RESPONSE REGULATOR RCP1-RELATED"/>
    <property type="match status" value="1"/>
</dbReference>
<dbReference type="PROSITE" id="PS50110">
    <property type="entry name" value="RESPONSE_REGULATORY"/>
    <property type="match status" value="1"/>
</dbReference>
<gene>
    <name evidence="2" type="ORF">UFOPK3423_00091</name>
</gene>
<dbReference type="SUPFAM" id="SSF52172">
    <property type="entry name" value="CheY-like"/>
    <property type="match status" value="1"/>
</dbReference>
<dbReference type="Pfam" id="PF00072">
    <property type="entry name" value="Response_reg"/>
    <property type="match status" value="1"/>
</dbReference>
<dbReference type="AlphaFoldDB" id="A0A6J7CMW2"/>
<dbReference type="SMART" id="SM00448">
    <property type="entry name" value="REC"/>
    <property type="match status" value="1"/>
</dbReference>
<name>A0A6J7CMW2_9ZZZZ</name>